<evidence type="ECO:0000256" key="3">
    <source>
        <dbReference type="ARBA" id="ARBA00022525"/>
    </source>
</evidence>
<keyword evidence="3" id="KW-0964">Secreted</keyword>
<accession>A0A8C4SYN8</accession>
<comment type="similarity">
    <text evidence="2">Belongs to the meteorin family.</text>
</comment>
<evidence type="ECO:0000256" key="1">
    <source>
        <dbReference type="ARBA" id="ARBA00004613"/>
    </source>
</evidence>
<dbReference type="Proteomes" id="UP000694620">
    <property type="component" value="Chromosome 14"/>
</dbReference>
<keyword evidence="7" id="KW-1185">Reference proteome</keyword>
<dbReference type="PANTHER" id="PTHR28593">
    <property type="entry name" value="METEORIN-LIKE PROTEIN"/>
    <property type="match status" value="1"/>
</dbReference>
<dbReference type="GeneTree" id="ENSGT00390000001390"/>
<dbReference type="PANTHER" id="PTHR28593:SF4">
    <property type="entry name" value="METEORIN-LIKE PROTEIN"/>
    <property type="match status" value="1"/>
</dbReference>
<gene>
    <name evidence="6" type="primary">LOC114665074</name>
</gene>
<reference evidence="6" key="2">
    <citation type="submission" date="2025-08" db="UniProtKB">
        <authorList>
            <consortium name="Ensembl"/>
        </authorList>
    </citation>
    <scope>IDENTIFICATION</scope>
</reference>
<dbReference type="GO" id="GO:0005179">
    <property type="term" value="F:hormone activity"/>
    <property type="evidence" value="ECO:0007669"/>
    <property type="project" value="TreeGrafter"/>
</dbReference>
<evidence type="ECO:0000313" key="7">
    <source>
        <dbReference type="Proteomes" id="UP000694620"/>
    </source>
</evidence>
<protein>
    <submittedName>
        <fullName evidence="6">Meteorin-like protein</fullName>
    </submittedName>
</protein>
<evidence type="ECO:0000256" key="2">
    <source>
        <dbReference type="ARBA" id="ARBA00005669"/>
    </source>
</evidence>
<dbReference type="Ensembl" id="ENSECRT00000023743.1">
    <property type="protein sequence ID" value="ENSECRP00000023240.1"/>
    <property type="gene ID" value="ENSECRG00000015489.1"/>
</dbReference>
<evidence type="ECO:0000256" key="5">
    <source>
        <dbReference type="ARBA" id="ARBA00023157"/>
    </source>
</evidence>
<evidence type="ECO:0000256" key="4">
    <source>
        <dbReference type="ARBA" id="ARBA00022729"/>
    </source>
</evidence>
<keyword evidence="5" id="KW-1015">Disulfide bond</keyword>
<organism evidence="6 7">
    <name type="scientific">Erpetoichthys calabaricus</name>
    <name type="common">Rope fish</name>
    <name type="synonym">Calamoichthys calabaricus</name>
    <dbReference type="NCBI Taxonomy" id="27687"/>
    <lineage>
        <taxon>Eukaryota</taxon>
        <taxon>Metazoa</taxon>
        <taxon>Chordata</taxon>
        <taxon>Craniata</taxon>
        <taxon>Vertebrata</taxon>
        <taxon>Euteleostomi</taxon>
        <taxon>Actinopterygii</taxon>
        <taxon>Polypteriformes</taxon>
        <taxon>Polypteridae</taxon>
        <taxon>Erpetoichthys</taxon>
    </lineage>
</organism>
<dbReference type="InterPro" id="IPR051998">
    <property type="entry name" value="Meteorin-like"/>
</dbReference>
<comment type="subcellular location">
    <subcellularLocation>
        <location evidence="1">Secreted</location>
    </subcellularLocation>
</comment>
<dbReference type="AlphaFoldDB" id="A0A8C4SYN8"/>
<evidence type="ECO:0000313" key="6">
    <source>
        <dbReference type="Ensembl" id="ENSECRP00000023240.1"/>
    </source>
</evidence>
<keyword evidence="4" id="KW-0732">Signal</keyword>
<dbReference type="GO" id="GO:0005615">
    <property type="term" value="C:extracellular space"/>
    <property type="evidence" value="ECO:0007669"/>
    <property type="project" value="TreeGrafter"/>
</dbReference>
<name>A0A8C4SYN8_ERPCA</name>
<reference evidence="6" key="3">
    <citation type="submission" date="2025-09" db="UniProtKB">
        <authorList>
            <consortium name="Ensembl"/>
        </authorList>
    </citation>
    <scope>IDENTIFICATION</scope>
</reference>
<sequence>MNSCLALQYPEVVFFRTTPSFPRVKTGWNETWQPQAEPENCSIWPGEGRVFLFRSCDLGWRSGPAIPPTHHHTSLLHLTGMLDFFMSGCLHNAMSVDCFSFLFPSGLIREPHSHTVEQVRLRCTEGSVEWMYPTQAIRIALEPNLSTSRPATVCIKPYRNSRGANIYIERAEKLELLVNEEASWLGQVYCFSVERPQQAAVFLQASPQQDISRRTVGFQYELLSSGTPAPTLVKDAMLEVCRPCNNTELLMAICSSDFVARGFIRRVSHHIGQQLSEVSVAAEHLYRQKSGVFQQEAASGEWQGSLKTLLQCQVRQGNGLFLFTGTEHFGEAWLGCAPRYKDFVRVYQAARAKRKNPCEFPLD</sequence>
<proteinExistence type="inferred from homology"/>
<reference evidence="6" key="1">
    <citation type="submission" date="2021-06" db="EMBL/GenBank/DDBJ databases">
        <authorList>
            <consortium name="Wellcome Sanger Institute Data Sharing"/>
        </authorList>
    </citation>
    <scope>NUCLEOTIDE SEQUENCE [LARGE SCALE GENOMIC DNA]</scope>
</reference>